<gene>
    <name evidence="3" type="ORF">GCM10009823_24300</name>
</gene>
<proteinExistence type="predicted"/>
<dbReference type="Proteomes" id="UP001500984">
    <property type="component" value="Unassembled WGS sequence"/>
</dbReference>
<sequence length="491" mass="51088">MVGDPVADGAVLSRRYQTGVRRAKEQLIDDATVSGVRSTVALSWSRSRTALTASPGDGAPAVLDDTQIRELLADPQFSSVAEIIRATLVEQLRDTGLLVALADPQGRLILVEGDPHARRKAETMGFAPGGDWSEQAMGTSAPGMVVATRRAAQVAGAEHLHPAVERWSCSAVPLTDPLTDELLGVLDLTGGPQAVSSLALPLLSSAAAGIRSALAMRAAGPPASIGSSPLLAALSAPLASPTSLPPASPGARAQPGTAAPGEEGAAEAGPARTSEEAESPSAARAPVLQVTGPGARALSGRDGRSVPLGLRHAEILTLLCWHEGGLGAPQLGEMLCPEGLEPASVRVEMHRLRRAVQKAAEADPGLDLVLGSRPYRLVWGASGSGVLTDARAARRALSAGDVATAVRMCAGQLLPESTAPEIERIRGLLAAELRETVADSADAEVLWEYLRRPDAEYDRELWMLAIRLLPAGDRRRAYAVAQVERIDAELG</sequence>
<evidence type="ECO:0000259" key="2">
    <source>
        <dbReference type="Pfam" id="PF01590"/>
    </source>
</evidence>
<name>A0ABN2X1G3_9MICO</name>
<reference evidence="3 4" key="1">
    <citation type="journal article" date="2019" name="Int. J. Syst. Evol. Microbiol.">
        <title>The Global Catalogue of Microorganisms (GCM) 10K type strain sequencing project: providing services to taxonomists for standard genome sequencing and annotation.</title>
        <authorList>
            <consortium name="The Broad Institute Genomics Platform"/>
            <consortium name="The Broad Institute Genome Sequencing Center for Infectious Disease"/>
            <person name="Wu L."/>
            <person name="Ma J."/>
        </authorList>
    </citation>
    <scope>NUCLEOTIDE SEQUENCE [LARGE SCALE GENOMIC DNA]</scope>
    <source>
        <strain evidence="3 4">JCM 15900</strain>
    </source>
</reference>
<dbReference type="InterPro" id="IPR003018">
    <property type="entry name" value="GAF"/>
</dbReference>
<dbReference type="Pfam" id="PF01590">
    <property type="entry name" value="GAF"/>
    <property type="match status" value="1"/>
</dbReference>
<protein>
    <submittedName>
        <fullName evidence="3">GAF domain-containing protein</fullName>
    </submittedName>
</protein>
<dbReference type="RefSeq" id="WP_344337511.1">
    <property type="nucleotide sequence ID" value="NZ_BAAAPZ010000011.1"/>
</dbReference>
<evidence type="ECO:0000313" key="4">
    <source>
        <dbReference type="Proteomes" id="UP001500984"/>
    </source>
</evidence>
<dbReference type="EMBL" id="BAAAPZ010000011">
    <property type="protein sequence ID" value="GAA2101503.1"/>
    <property type="molecule type" value="Genomic_DNA"/>
</dbReference>
<feature type="domain" description="GAF" evidence="2">
    <location>
        <begin position="81"/>
        <end position="208"/>
    </location>
</feature>
<feature type="region of interest" description="Disordered" evidence="1">
    <location>
        <begin position="238"/>
        <end position="303"/>
    </location>
</feature>
<evidence type="ECO:0000313" key="3">
    <source>
        <dbReference type="EMBL" id="GAA2101503.1"/>
    </source>
</evidence>
<keyword evidence="4" id="KW-1185">Reference proteome</keyword>
<accession>A0ABN2X1G3</accession>
<organism evidence="3 4">
    <name type="scientific">Brevibacterium salitolerans</name>
    <dbReference type="NCBI Taxonomy" id="1403566"/>
    <lineage>
        <taxon>Bacteria</taxon>
        <taxon>Bacillati</taxon>
        <taxon>Actinomycetota</taxon>
        <taxon>Actinomycetes</taxon>
        <taxon>Micrococcales</taxon>
        <taxon>Brevibacteriaceae</taxon>
        <taxon>Brevibacterium</taxon>
    </lineage>
</organism>
<feature type="compositionally biased region" description="Low complexity" evidence="1">
    <location>
        <begin position="249"/>
        <end position="272"/>
    </location>
</feature>
<comment type="caution">
    <text evidence="3">The sequence shown here is derived from an EMBL/GenBank/DDBJ whole genome shotgun (WGS) entry which is preliminary data.</text>
</comment>
<dbReference type="Gene3D" id="3.30.450.40">
    <property type="match status" value="1"/>
</dbReference>
<evidence type="ECO:0000256" key="1">
    <source>
        <dbReference type="SAM" id="MobiDB-lite"/>
    </source>
</evidence>
<dbReference type="InterPro" id="IPR029016">
    <property type="entry name" value="GAF-like_dom_sf"/>
</dbReference>